<evidence type="ECO:0000313" key="3">
    <source>
        <dbReference type="Proteomes" id="UP001460270"/>
    </source>
</evidence>
<keyword evidence="3" id="KW-1185">Reference proteome</keyword>
<organism evidence="2 3">
    <name type="scientific">Mugilogobius chulae</name>
    <name type="common">yellowstripe goby</name>
    <dbReference type="NCBI Taxonomy" id="88201"/>
    <lineage>
        <taxon>Eukaryota</taxon>
        <taxon>Metazoa</taxon>
        <taxon>Chordata</taxon>
        <taxon>Craniata</taxon>
        <taxon>Vertebrata</taxon>
        <taxon>Euteleostomi</taxon>
        <taxon>Actinopterygii</taxon>
        <taxon>Neopterygii</taxon>
        <taxon>Teleostei</taxon>
        <taxon>Neoteleostei</taxon>
        <taxon>Acanthomorphata</taxon>
        <taxon>Gobiaria</taxon>
        <taxon>Gobiiformes</taxon>
        <taxon>Gobioidei</taxon>
        <taxon>Gobiidae</taxon>
        <taxon>Gobionellinae</taxon>
        <taxon>Mugilogobius</taxon>
    </lineage>
</organism>
<feature type="compositionally biased region" description="Polar residues" evidence="1">
    <location>
        <begin position="274"/>
        <end position="285"/>
    </location>
</feature>
<evidence type="ECO:0000256" key="1">
    <source>
        <dbReference type="SAM" id="MobiDB-lite"/>
    </source>
</evidence>
<feature type="region of interest" description="Disordered" evidence="1">
    <location>
        <begin position="195"/>
        <end position="214"/>
    </location>
</feature>
<reference evidence="3" key="1">
    <citation type="submission" date="2024-04" db="EMBL/GenBank/DDBJ databases">
        <title>Salinicola lusitanus LLJ914,a marine bacterium isolated from the Okinawa Trough.</title>
        <authorList>
            <person name="Li J."/>
        </authorList>
    </citation>
    <scope>NUCLEOTIDE SEQUENCE [LARGE SCALE GENOMIC DNA]</scope>
</reference>
<sequence>MLGKKFSSVHSGDHLSDKHRERKEDVLKEYSNDIRKKENGNSTMDLDFTLHELKRALEGTRNSAPGEPAKFVENRYYFAFPKARTIAEFEEELRREKEKKSKQPCLPHHDTTAPMSHLSQDISLSITLTNTAPNTDSAISMVQLEARVVTKEHGPPTFKFPAHMNIVPVQSCPTPDCRVQMSSLSPADVQMSSLSPAGVQMSSPSNAGVQMSSPSNAGVQMSSLSPAGVQMFWLSPAVVQMSLPSPAGVQMSSLSPAGVQMFWLSPTVVQMSSPSPAGVQMSSLSPGLGLNQIKEEPEEQSIKQEEEQLPV</sequence>
<feature type="region of interest" description="Disordered" evidence="1">
    <location>
        <begin position="1"/>
        <end position="44"/>
    </location>
</feature>
<evidence type="ECO:0000313" key="2">
    <source>
        <dbReference type="EMBL" id="KAK7916098.1"/>
    </source>
</evidence>
<dbReference type="Proteomes" id="UP001460270">
    <property type="component" value="Unassembled WGS sequence"/>
</dbReference>
<comment type="caution">
    <text evidence="2">The sequence shown here is derived from an EMBL/GenBank/DDBJ whole genome shotgun (WGS) entry which is preliminary data.</text>
</comment>
<proteinExistence type="predicted"/>
<dbReference type="AlphaFoldDB" id="A0AAW0P9X3"/>
<feature type="compositionally biased region" description="Basic and acidic residues" evidence="1">
    <location>
        <begin position="94"/>
        <end position="111"/>
    </location>
</feature>
<feature type="compositionally biased region" description="Basic and acidic residues" evidence="1">
    <location>
        <begin position="300"/>
        <end position="311"/>
    </location>
</feature>
<feature type="region of interest" description="Disordered" evidence="1">
    <location>
        <begin position="94"/>
        <end position="115"/>
    </location>
</feature>
<feature type="compositionally biased region" description="Basic and acidic residues" evidence="1">
    <location>
        <begin position="11"/>
        <end position="39"/>
    </location>
</feature>
<dbReference type="EMBL" id="JBBPFD010000008">
    <property type="protein sequence ID" value="KAK7916098.1"/>
    <property type="molecule type" value="Genomic_DNA"/>
</dbReference>
<name>A0AAW0P9X3_9GOBI</name>
<accession>A0AAW0P9X3</accession>
<feature type="region of interest" description="Disordered" evidence="1">
    <location>
        <begin position="274"/>
        <end position="311"/>
    </location>
</feature>
<protein>
    <submittedName>
        <fullName evidence="2">Uncharacterized protein</fullName>
    </submittedName>
</protein>
<gene>
    <name evidence="2" type="ORF">WMY93_011859</name>
</gene>